<evidence type="ECO:0000313" key="1">
    <source>
        <dbReference type="EMBL" id="KAK0595483.1"/>
    </source>
</evidence>
<protein>
    <submittedName>
        <fullName evidence="1">Uncharacterized protein</fullName>
    </submittedName>
</protein>
<comment type="caution">
    <text evidence="1">The sequence shown here is derived from an EMBL/GenBank/DDBJ whole genome shotgun (WGS) entry which is preliminary data.</text>
</comment>
<keyword evidence="2" id="KW-1185">Reference proteome</keyword>
<dbReference type="Gene3D" id="3.30.420.140">
    <property type="entry name" value="YqgF/RNase H-like domain"/>
    <property type="match status" value="1"/>
</dbReference>
<dbReference type="PANTHER" id="PTHR33317:SF1">
    <property type="entry name" value="POLYNUCLEOTIDYL TRANSFERASE, RIBONUCLEASE H-LIKE SUPERFAMILY PROTEIN"/>
    <property type="match status" value="1"/>
</dbReference>
<dbReference type="Proteomes" id="UP001168877">
    <property type="component" value="Unassembled WGS sequence"/>
</dbReference>
<dbReference type="InterPro" id="IPR012337">
    <property type="entry name" value="RNaseH-like_sf"/>
</dbReference>
<dbReference type="GO" id="GO:0000967">
    <property type="term" value="P:rRNA 5'-end processing"/>
    <property type="evidence" value="ECO:0007669"/>
    <property type="project" value="TreeGrafter"/>
</dbReference>
<dbReference type="EMBL" id="JAUESC010000004">
    <property type="protein sequence ID" value="KAK0595483.1"/>
    <property type="molecule type" value="Genomic_DNA"/>
</dbReference>
<proteinExistence type="predicted"/>
<dbReference type="InterPro" id="IPR005227">
    <property type="entry name" value="YqgF"/>
</dbReference>
<accession>A0AA39VY10</accession>
<dbReference type="PANTHER" id="PTHR33317">
    <property type="entry name" value="POLYNUCLEOTIDYL TRANSFERASE, RIBONUCLEASE H-LIKE SUPERFAMILY PROTEIN"/>
    <property type="match status" value="1"/>
</dbReference>
<gene>
    <name evidence="1" type="ORF">LWI29_007111</name>
</gene>
<reference evidence="1" key="1">
    <citation type="journal article" date="2022" name="Plant J.">
        <title>Strategies of tolerance reflected in two North American maple genomes.</title>
        <authorList>
            <person name="McEvoy S.L."/>
            <person name="Sezen U.U."/>
            <person name="Trouern-Trend A."/>
            <person name="McMahon S.M."/>
            <person name="Schaberg P.G."/>
            <person name="Yang J."/>
            <person name="Wegrzyn J.L."/>
            <person name="Swenson N.G."/>
        </authorList>
    </citation>
    <scope>NUCLEOTIDE SEQUENCE</scope>
    <source>
        <strain evidence="1">NS2018</strain>
    </source>
</reference>
<sequence>MVFIKELSFQSDSGLRRRGIHDLGPVGGKIRCLGLVGNKRRDPNSLSWHQLDPGCESLFAANQNRTENSSSPRIRSRTSSLLRRSPPFCGDTVSQMKYLKPLNFYKEIFKDILMKKDSKHGRLLGLDVSDNYVSLALSDWKNLTAVPLRALHRQENNMSSIADIFQSLIPEHNLVGFVVGTNYELPDTVPFRVSIHSRNRLVHSFLLMNVEEVVGWEKMFLQDFCAAHISIAAASLVGVGVVIRDNRCVMAARLKRYSDSFSIEITESLAVLKGLELASDSNLVTVCLKSY</sequence>
<name>A0AA39VY10_ACESA</name>
<dbReference type="InterPro" id="IPR037027">
    <property type="entry name" value="YqgF/RNaseH-like_dom_sf"/>
</dbReference>
<dbReference type="SUPFAM" id="SSF53098">
    <property type="entry name" value="Ribonuclease H-like"/>
    <property type="match status" value="1"/>
</dbReference>
<evidence type="ECO:0000313" key="2">
    <source>
        <dbReference type="Proteomes" id="UP001168877"/>
    </source>
</evidence>
<organism evidence="1 2">
    <name type="scientific">Acer saccharum</name>
    <name type="common">Sugar maple</name>
    <dbReference type="NCBI Taxonomy" id="4024"/>
    <lineage>
        <taxon>Eukaryota</taxon>
        <taxon>Viridiplantae</taxon>
        <taxon>Streptophyta</taxon>
        <taxon>Embryophyta</taxon>
        <taxon>Tracheophyta</taxon>
        <taxon>Spermatophyta</taxon>
        <taxon>Magnoliopsida</taxon>
        <taxon>eudicotyledons</taxon>
        <taxon>Gunneridae</taxon>
        <taxon>Pentapetalae</taxon>
        <taxon>rosids</taxon>
        <taxon>malvids</taxon>
        <taxon>Sapindales</taxon>
        <taxon>Sapindaceae</taxon>
        <taxon>Hippocastanoideae</taxon>
        <taxon>Acereae</taxon>
        <taxon>Acer</taxon>
    </lineage>
</organism>
<dbReference type="AlphaFoldDB" id="A0AA39VY10"/>
<reference evidence="1" key="2">
    <citation type="submission" date="2023-06" db="EMBL/GenBank/DDBJ databases">
        <authorList>
            <person name="Swenson N.G."/>
            <person name="Wegrzyn J.L."/>
            <person name="Mcevoy S.L."/>
        </authorList>
    </citation>
    <scope>NUCLEOTIDE SEQUENCE</scope>
    <source>
        <strain evidence="1">NS2018</strain>
        <tissue evidence="1">Leaf</tissue>
    </source>
</reference>